<dbReference type="Pfam" id="PF00581">
    <property type="entry name" value="Rhodanese"/>
    <property type="match status" value="1"/>
</dbReference>
<dbReference type="InterPro" id="IPR050214">
    <property type="entry name" value="Cys_Synth/Cystath_Beta-Synth"/>
</dbReference>
<proteinExistence type="predicted"/>
<dbReference type="HOGENOM" id="CLU_039949_1_0_1"/>
<dbReference type="SUPFAM" id="SSF53686">
    <property type="entry name" value="Tryptophan synthase beta subunit-like PLP-dependent enzymes"/>
    <property type="match status" value="1"/>
</dbReference>
<accession>M7SER2</accession>
<dbReference type="STRING" id="1287681.M7SER2"/>
<dbReference type="Gene3D" id="3.40.50.1100">
    <property type="match status" value="2"/>
</dbReference>
<evidence type="ECO:0000313" key="2">
    <source>
        <dbReference type="EMBL" id="EMR62688.1"/>
    </source>
</evidence>
<dbReference type="Proteomes" id="UP000012174">
    <property type="component" value="Unassembled WGS sequence"/>
</dbReference>
<dbReference type="InterPro" id="IPR001763">
    <property type="entry name" value="Rhodanese-like_dom"/>
</dbReference>
<evidence type="ECO:0000259" key="1">
    <source>
        <dbReference type="PROSITE" id="PS50206"/>
    </source>
</evidence>
<dbReference type="InterPro" id="IPR036873">
    <property type="entry name" value="Rhodanese-like_dom_sf"/>
</dbReference>
<dbReference type="PROSITE" id="PS50206">
    <property type="entry name" value="RHODANESE_3"/>
    <property type="match status" value="1"/>
</dbReference>
<protein>
    <submittedName>
        <fullName evidence="2">Putative cysteine synthase protein</fullName>
    </submittedName>
</protein>
<dbReference type="KEGG" id="ela:UCREL1_10382"/>
<keyword evidence="3" id="KW-1185">Reference proteome</keyword>
<dbReference type="SUPFAM" id="SSF52821">
    <property type="entry name" value="Rhodanese/Cell cycle control phosphatase"/>
    <property type="match status" value="1"/>
</dbReference>
<dbReference type="FunFam" id="3.40.50.1100:FF:000058">
    <property type="entry name" value="Cysteine synthase B, putative"/>
    <property type="match status" value="1"/>
</dbReference>
<dbReference type="SMART" id="SM00450">
    <property type="entry name" value="RHOD"/>
    <property type="match status" value="1"/>
</dbReference>
<reference evidence="3" key="1">
    <citation type="journal article" date="2013" name="Genome Announc.">
        <title>Draft genome sequence of the grapevine dieback fungus Eutypa lata UCR-EL1.</title>
        <authorList>
            <person name="Blanco-Ulate B."/>
            <person name="Rolshausen P.E."/>
            <person name="Cantu D."/>
        </authorList>
    </citation>
    <scope>NUCLEOTIDE SEQUENCE [LARGE SCALE GENOMIC DNA]</scope>
    <source>
        <strain evidence="3">UCR-EL1</strain>
    </source>
</reference>
<dbReference type="OrthoDB" id="10259545at2759"/>
<dbReference type="Gene3D" id="3.40.250.10">
    <property type="entry name" value="Rhodanese-like domain"/>
    <property type="match status" value="1"/>
</dbReference>
<evidence type="ECO:0000313" key="3">
    <source>
        <dbReference type="Proteomes" id="UP000012174"/>
    </source>
</evidence>
<gene>
    <name evidence="2" type="ORF">UCREL1_10382</name>
</gene>
<dbReference type="InterPro" id="IPR036052">
    <property type="entry name" value="TrpB-like_PALP_sf"/>
</dbReference>
<dbReference type="Pfam" id="PF00291">
    <property type="entry name" value="PALP"/>
    <property type="match status" value="1"/>
</dbReference>
<dbReference type="InterPro" id="IPR001926">
    <property type="entry name" value="TrpB-like_PALP"/>
</dbReference>
<feature type="domain" description="Rhodanese" evidence="1">
    <location>
        <begin position="386"/>
        <end position="498"/>
    </location>
</feature>
<dbReference type="CDD" id="cd00158">
    <property type="entry name" value="RHOD"/>
    <property type="match status" value="1"/>
</dbReference>
<dbReference type="PANTHER" id="PTHR10314">
    <property type="entry name" value="CYSTATHIONINE BETA-SYNTHASE"/>
    <property type="match status" value="1"/>
</dbReference>
<dbReference type="eggNOG" id="KOG1252">
    <property type="taxonomic scope" value="Eukaryota"/>
</dbReference>
<name>M7SER2_EUTLA</name>
<dbReference type="AlphaFoldDB" id="M7SER2"/>
<dbReference type="EMBL" id="KB707405">
    <property type="protein sequence ID" value="EMR62688.1"/>
    <property type="molecule type" value="Genomic_DNA"/>
</dbReference>
<dbReference type="OMA" id="MPALNML"/>
<organism evidence="2 3">
    <name type="scientific">Eutypa lata (strain UCR-EL1)</name>
    <name type="common">Grapevine dieback disease fungus</name>
    <name type="synonym">Eutypa armeniacae</name>
    <dbReference type="NCBI Taxonomy" id="1287681"/>
    <lineage>
        <taxon>Eukaryota</taxon>
        <taxon>Fungi</taxon>
        <taxon>Dikarya</taxon>
        <taxon>Ascomycota</taxon>
        <taxon>Pezizomycotina</taxon>
        <taxon>Sordariomycetes</taxon>
        <taxon>Xylariomycetidae</taxon>
        <taxon>Xylariales</taxon>
        <taxon>Diatrypaceae</taxon>
        <taxon>Eutypa</taxon>
    </lineage>
</organism>
<sequence>MAANPLNVFTGPDSVKNYFDPDQAPPLPLVEIPDELNPYRQDGVRIYAKMMTMHPANNVKCMPALNLLEKGVVPGKTKTIVEYSSGSTVISMSMVARVYHGISDTRAFLSNKTSVAKLRLMQFFGLDITLFGGPSQPEPMDHRGGIRRAEQMAASDDTINPNQYANDNNWKSHIRWTGPQILKQLPEISIICAGLGTSGTMTGLGTYFKEAKPSVYRLGVVTAAGDRVPGPRSFALLAPVEFPWKSSVDHIEHVGSQDSFQLSLDLCRQGIVCGPSSGFNLSGLYQFIQKRKSEGTLGELSNDAGEIHCVFLCCDLPYQYIGEYFDKLGDAAFPPIRNNNLAKVDLYRYDEAWELAQDIALESYYALEPLSPGSQMAQLRTHQVVPQMDVTVIDLRQSIDFVQGSLPRAINVPLSSTTSDTTSPFFDATQLENTWVELEGLFSSDKITELRGRRVLVVCYNGDISRVATSILRAKGVEATNIRGGIKALTTRDLASTSLFSHRAEASGAPIVPGEALPFVDYLDPRI</sequence>